<dbReference type="EMBL" id="BEXD01003959">
    <property type="protein sequence ID" value="GBC04666.1"/>
    <property type="molecule type" value="Genomic_DNA"/>
</dbReference>
<protein>
    <submittedName>
        <fullName evidence="3">Crinkler (CRN) family protein</fullName>
    </submittedName>
</protein>
<feature type="domain" description="Protein kinase" evidence="1">
    <location>
        <begin position="200"/>
        <end position="500"/>
    </location>
</feature>
<dbReference type="GO" id="GO:0004672">
    <property type="term" value="F:protein kinase activity"/>
    <property type="evidence" value="ECO:0007669"/>
    <property type="project" value="InterPro"/>
</dbReference>
<gene>
    <name evidence="3" type="ORF">RCL2_001895600</name>
    <name evidence="2" type="ORF">RclHR1_00580031</name>
</gene>
<sequence>MQNNNLFSRYFKDELANHNKIEMESIHIIAMLIPATTAVLEGKVKDISGQFMEKLSMRPRITLPEVERLKDFIDEELPEDMKIPLTKREFDTLISDDLIDGCSPDHLEILFRVSETESALKLFFSMLAAPIFHKTPLVDGTEYSFIGFWDNNIRNPLEHLIPDCLSIRNSNKRTNARDDRPGYALILKNICLFRGEESSFTNIENTKSGLRNKLEWTYDPAPYVLGYYANGPVVTLAAICRPLENDDAPRVIDITSSNLRFRRERVLHLRRIINLSKIIECLQEVIGVCGDPEFVPIMRTDRTIEVCGKGVRKTYTYRKAEIRVQKLINIYEKLRRKGVPNVDHLEYFNKAKGKVYLTPKGRSNVPPKDQQELVEAIICVLEALVVLHDNEPLYHQDIRWPNIVRVHSNHSSKWILIDWDDAVGYPNSPASHLTTEDHAPEVFKENHGEEVDIWSVGKLITDARKYITGLSHRIVELGYIMRSDNSDYRPSAKEALKMIK</sequence>
<dbReference type="Proteomes" id="UP000615446">
    <property type="component" value="Unassembled WGS sequence"/>
</dbReference>
<name>A0A2Z6RPB2_9GLOM</name>
<evidence type="ECO:0000313" key="2">
    <source>
        <dbReference type="EMBL" id="GBC04666.1"/>
    </source>
</evidence>
<evidence type="ECO:0000259" key="1">
    <source>
        <dbReference type="PROSITE" id="PS50011"/>
    </source>
</evidence>
<comment type="caution">
    <text evidence="2">The sequence shown here is derived from an EMBL/GenBank/DDBJ whole genome shotgun (WGS) entry which is preliminary data.</text>
</comment>
<dbReference type="SUPFAM" id="SSF56112">
    <property type="entry name" value="Protein kinase-like (PK-like)"/>
    <property type="match status" value="1"/>
</dbReference>
<keyword evidence="4" id="KW-1185">Reference proteome</keyword>
<reference evidence="2 4" key="1">
    <citation type="submission" date="2017-11" db="EMBL/GenBank/DDBJ databases">
        <title>The genome of Rhizophagus clarus HR1 reveals common genetic basis of auxotrophy among arbuscular mycorrhizal fungi.</title>
        <authorList>
            <person name="Kobayashi Y."/>
        </authorList>
    </citation>
    <scope>NUCLEOTIDE SEQUENCE [LARGE SCALE GENOMIC DNA]</scope>
    <source>
        <strain evidence="2 4">HR1</strain>
    </source>
</reference>
<organism evidence="2 4">
    <name type="scientific">Rhizophagus clarus</name>
    <dbReference type="NCBI Taxonomy" id="94130"/>
    <lineage>
        <taxon>Eukaryota</taxon>
        <taxon>Fungi</taxon>
        <taxon>Fungi incertae sedis</taxon>
        <taxon>Mucoromycota</taxon>
        <taxon>Glomeromycotina</taxon>
        <taxon>Glomeromycetes</taxon>
        <taxon>Glomerales</taxon>
        <taxon>Glomeraceae</taxon>
        <taxon>Rhizophagus</taxon>
    </lineage>
</organism>
<reference evidence="3" key="2">
    <citation type="submission" date="2019-10" db="EMBL/GenBank/DDBJ databases">
        <title>Conservation and host-specific expression of non-tandemly repeated heterogenous ribosome RNA gene in arbuscular mycorrhizal fungi.</title>
        <authorList>
            <person name="Maeda T."/>
            <person name="Kobayashi Y."/>
            <person name="Nakagawa T."/>
            <person name="Ezawa T."/>
            <person name="Yamaguchi K."/>
            <person name="Bino T."/>
            <person name="Nishimoto Y."/>
            <person name="Shigenobu S."/>
            <person name="Kawaguchi M."/>
        </authorList>
    </citation>
    <scope>NUCLEOTIDE SEQUENCE</scope>
    <source>
        <strain evidence="3">HR1</strain>
    </source>
</reference>
<evidence type="ECO:0000313" key="4">
    <source>
        <dbReference type="Proteomes" id="UP000247702"/>
    </source>
</evidence>
<dbReference type="AlphaFoldDB" id="A0A2Z6RPB2"/>
<dbReference type="GO" id="GO:0005524">
    <property type="term" value="F:ATP binding"/>
    <property type="evidence" value="ECO:0007669"/>
    <property type="project" value="InterPro"/>
</dbReference>
<evidence type="ECO:0000313" key="3">
    <source>
        <dbReference type="EMBL" id="GES92170.1"/>
    </source>
</evidence>
<dbReference type="Pfam" id="PF00069">
    <property type="entry name" value="Pkinase"/>
    <property type="match status" value="1"/>
</dbReference>
<dbReference type="Proteomes" id="UP000247702">
    <property type="component" value="Unassembled WGS sequence"/>
</dbReference>
<dbReference type="OrthoDB" id="2379186at2759"/>
<accession>A0A2Z6RPB2</accession>
<dbReference type="InterPro" id="IPR000719">
    <property type="entry name" value="Prot_kinase_dom"/>
</dbReference>
<dbReference type="EMBL" id="BLAL01000213">
    <property type="protein sequence ID" value="GES92170.1"/>
    <property type="molecule type" value="Genomic_DNA"/>
</dbReference>
<proteinExistence type="predicted"/>
<dbReference type="PROSITE" id="PS50011">
    <property type="entry name" value="PROTEIN_KINASE_DOM"/>
    <property type="match status" value="1"/>
</dbReference>
<dbReference type="Gene3D" id="1.10.510.10">
    <property type="entry name" value="Transferase(Phosphotransferase) domain 1"/>
    <property type="match status" value="1"/>
</dbReference>
<dbReference type="InterPro" id="IPR011009">
    <property type="entry name" value="Kinase-like_dom_sf"/>
</dbReference>